<protein>
    <submittedName>
        <fullName evidence="8">Putative oxidoreductase</fullName>
    </submittedName>
</protein>
<evidence type="ECO:0000256" key="7">
    <source>
        <dbReference type="SAM" id="Phobius"/>
    </source>
</evidence>
<reference evidence="8 9" key="1">
    <citation type="submission" date="2019-03" db="EMBL/GenBank/DDBJ databases">
        <title>Genomic Encyclopedia of Type Strains, Phase IV (KMG-IV): sequencing the most valuable type-strain genomes for metagenomic binning, comparative biology and taxonomic classification.</title>
        <authorList>
            <person name="Goeker M."/>
        </authorList>
    </citation>
    <scope>NUCLEOTIDE SEQUENCE [LARGE SCALE GENOMIC DNA]</scope>
    <source>
        <strain evidence="8 9">DSM 23917</strain>
    </source>
</reference>
<evidence type="ECO:0000256" key="4">
    <source>
        <dbReference type="ARBA" id="ARBA00022692"/>
    </source>
</evidence>
<keyword evidence="4 7" id="KW-0812">Transmembrane</keyword>
<dbReference type="InterPro" id="IPR051907">
    <property type="entry name" value="DoxX-like_oxidoreductase"/>
</dbReference>
<organism evidence="8 9">
    <name type="scientific">Prevotella heparinolytica</name>
    <dbReference type="NCBI Taxonomy" id="28113"/>
    <lineage>
        <taxon>Bacteria</taxon>
        <taxon>Pseudomonadati</taxon>
        <taxon>Bacteroidota</taxon>
        <taxon>Bacteroidia</taxon>
        <taxon>Bacteroidales</taxon>
        <taxon>Bacteroidaceae</taxon>
        <taxon>Bacteroides</taxon>
    </lineage>
</organism>
<sequence>MFRQLLFPTQPDGKIVSVILLMARIVFGILMMTHGIRKWTDFQELSAVFPDPLGVGSSLSLSLAIFGELACSIAFILGFLYHLSMIPMIFTMIVAFFIIHANDPFAAKGLAFIYLAVFILMYIVGSGKYAIDSWLEKFIYQKRDK</sequence>
<accession>A0A4R2LWR0</accession>
<dbReference type="PANTHER" id="PTHR33452:SF1">
    <property type="entry name" value="INNER MEMBRANE PROTEIN YPHA-RELATED"/>
    <property type="match status" value="1"/>
</dbReference>
<keyword evidence="3" id="KW-1003">Cell membrane</keyword>
<evidence type="ECO:0000256" key="3">
    <source>
        <dbReference type="ARBA" id="ARBA00022475"/>
    </source>
</evidence>
<feature type="transmembrane region" description="Helical" evidence="7">
    <location>
        <begin position="48"/>
        <end position="67"/>
    </location>
</feature>
<dbReference type="RefSeq" id="WP_131925077.1">
    <property type="nucleotide sequence ID" value="NZ_CAUSQV010000011.1"/>
</dbReference>
<dbReference type="InterPro" id="IPR032808">
    <property type="entry name" value="DoxX"/>
</dbReference>
<gene>
    <name evidence="8" type="ORF">EV202_102118</name>
</gene>
<dbReference type="Pfam" id="PF07681">
    <property type="entry name" value="DoxX"/>
    <property type="match status" value="1"/>
</dbReference>
<proteinExistence type="inferred from homology"/>
<comment type="subcellular location">
    <subcellularLocation>
        <location evidence="1">Cell membrane</location>
        <topology evidence="1">Multi-pass membrane protein</topology>
    </subcellularLocation>
</comment>
<keyword evidence="5 7" id="KW-1133">Transmembrane helix</keyword>
<comment type="similarity">
    <text evidence="2">Belongs to the DoxX family.</text>
</comment>
<evidence type="ECO:0000256" key="1">
    <source>
        <dbReference type="ARBA" id="ARBA00004651"/>
    </source>
</evidence>
<feature type="transmembrane region" description="Helical" evidence="7">
    <location>
        <begin position="73"/>
        <end position="99"/>
    </location>
</feature>
<evidence type="ECO:0000256" key="5">
    <source>
        <dbReference type="ARBA" id="ARBA00022989"/>
    </source>
</evidence>
<keyword evidence="6 7" id="KW-0472">Membrane</keyword>
<feature type="transmembrane region" description="Helical" evidence="7">
    <location>
        <begin position="111"/>
        <end position="131"/>
    </location>
</feature>
<feature type="transmembrane region" description="Helical" evidence="7">
    <location>
        <begin position="15"/>
        <end position="36"/>
    </location>
</feature>
<evidence type="ECO:0000256" key="2">
    <source>
        <dbReference type="ARBA" id="ARBA00006679"/>
    </source>
</evidence>
<dbReference type="EMBL" id="SLXB01000002">
    <property type="protein sequence ID" value="TCO96016.1"/>
    <property type="molecule type" value="Genomic_DNA"/>
</dbReference>
<comment type="caution">
    <text evidence="8">The sequence shown here is derived from an EMBL/GenBank/DDBJ whole genome shotgun (WGS) entry which is preliminary data.</text>
</comment>
<dbReference type="Proteomes" id="UP000295600">
    <property type="component" value="Unassembled WGS sequence"/>
</dbReference>
<evidence type="ECO:0000256" key="6">
    <source>
        <dbReference type="ARBA" id="ARBA00023136"/>
    </source>
</evidence>
<dbReference type="PANTHER" id="PTHR33452">
    <property type="entry name" value="OXIDOREDUCTASE CATD-RELATED"/>
    <property type="match status" value="1"/>
</dbReference>
<name>A0A4R2LWR0_9BACE</name>
<dbReference type="AlphaFoldDB" id="A0A4R2LWR0"/>
<evidence type="ECO:0000313" key="9">
    <source>
        <dbReference type="Proteomes" id="UP000295600"/>
    </source>
</evidence>
<evidence type="ECO:0000313" key="8">
    <source>
        <dbReference type="EMBL" id="TCO96016.1"/>
    </source>
</evidence>
<dbReference type="GO" id="GO:0005886">
    <property type="term" value="C:plasma membrane"/>
    <property type="evidence" value="ECO:0007669"/>
    <property type="project" value="UniProtKB-SubCell"/>
</dbReference>